<name>A0A6J6FYI8_9ZZZZ</name>
<evidence type="ECO:0000313" key="3">
    <source>
        <dbReference type="EMBL" id="CAB4920472.1"/>
    </source>
</evidence>
<dbReference type="InterPro" id="IPR011335">
    <property type="entry name" value="Restrct_endonuc-II-like"/>
</dbReference>
<dbReference type="AlphaFoldDB" id="A0A6J6FYI8"/>
<dbReference type="SUPFAM" id="SSF52980">
    <property type="entry name" value="Restriction endonuclease-like"/>
    <property type="match status" value="1"/>
</dbReference>
<sequence length="89" mass="10010">MVVDRNWRCRDGEIDLVLTRARLLVFCEVKTRSSDAYGSPAAAVTPTKQARLRKLGMRWIDAQQVRPASLRFDVACVIGRDVSVIESAF</sequence>
<dbReference type="InterPro" id="IPR003509">
    <property type="entry name" value="UPF0102_YraN-like"/>
</dbReference>
<proteinExistence type="predicted"/>
<organism evidence="1">
    <name type="scientific">freshwater metagenome</name>
    <dbReference type="NCBI Taxonomy" id="449393"/>
    <lineage>
        <taxon>unclassified sequences</taxon>
        <taxon>metagenomes</taxon>
        <taxon>ecological metagenomes</taxon>
    </lineage>
</organism>
<dbReference type="Pfam" id="PF02021">
    <property type="entry name" value="UPF0102"/>
    <property type="match status" value="1"/>
</dbReference>
<dbReference type="PANTHER" id="PTHR34039:SF1">
    <property type="entry name" value="UPF0102 PROTEIN YRAN"/>
    <property type="match status" value="1"/>
</dbReference>
<dbReference type="EMBL" id="CAEZVK010000001">
    <property type="protein sequence ID" value="CAB4621022.1"/>
    <property type="molecule type" value="Genomic_DNA"/>
</dbReference>
<reference evidence="1" key="1">
    <citation type="submission" date="2020-05" db="EMBL/GenBank/DDBJ databases">
        <authorList>
            <person name="Chiriac C."/>
            <person name="Salcher M."/>
            <person name="Ghai R."/>
            <person name="Kavagutti S V."/>
        </authorList>
    </citation>
    <scope>NUCLEOTIDE SEQUENCE</scope>
</reference>
<protein>
    <submittedName>
        <fullName evidence="1">Unannotated protein</fullName>
    </submittedName>
</protein>
<dbReference type="EMBL" id="CAEZUO010000001">
    <property type="protein sequence ID" value="CAB4592004.1"/>
    <property type="molecule type" value="Genomic_DNA"/>
</dbReference>
<accession>A0A6J6FYI8</accession>
<gene>
    <name evidence="1" type="ORF">UFOPK1827_00009</name>
    <name evidence="2" type="ORF">UFOPK2000_00016</name>
    <name evidence="3" type="ORF">UFOPK3708_00232</name>
</gene>
<dbReference type="InterPro" id="IPR011856">
    <property type="entry name" value="tRNA_endonuc-like_dom_sf"/>
</dbReference>
<evidence type="ECO:0000313" key="1">
    <source>
        <dbReference type="EMBL" id="CAB4592004.1"/>
    </source>
</evidence>
<dbReference type="EMBL" id="CAFBNA010000006">
    <property type="protein sequence ID" value="CAB4920472.1"/>
    <property type="molecule type" value="Genomic_DNA"/>
</dbReference>
<dbReference type="Gene3D" id="3.40.1350.10">
    <property type="match status" value="1"/>
</dbReference>
<evidence type="ECO:0000313" key="2">
    <source>
        <dbReference type="EMBL" id="CAB4621022.1"/>
    </source>
</evidence>
<dbReference type="GO" id="GO:0003676">
    <property type="term" value="F:nucleic acid binding"/>
    <property type="evidence" value="ECO:0007669"/>
    <property type="project" value="InterPro"/>
</dbReference>
<dbReference type="PANTHER" id="PTHR34039">
    <property type="entry name" value="UPF0102 PROTEIN YRAN"/>
    <property type="match status" value="1"/>
</dbReference>